<evidence type="ECO:0000313" key="2">
    <source>
        <dbReference type="Proteomes" id="UP001227162"/>
    </source>
</evidence>
<name>A0AAJ1X630_9RHOB</name>
<accession>A0AAJ1X630</accession>
<sequence>MARKAINRILKARCRRKLLGALPEIEDELRAYAKGSDTTGTQWITLWFAVDGILKHKPRLILESGTGASTIVLASAVQKLRSEDPSYDGRIVSMESVEEWYLIARDNLPETYADTVEIIHGPRKIYNWALFRGYIHDNIPDLPFDFFFLDGPAFQDEFGSTFCADVLFVAEDSPHDILRGVIDGRASSAFVLQTLLGTRAARFFLSNMAGRFAFAPARLRRDFKTTEFRADIRGRLRLKRFKKHKK</sequence>
<keyword evidence="2" id="KW-1185">Reference proteome</keyword>
<reference evidence="1" key="1">
    <citation type="submission" date="2022-07" db="EMBL/GenBank/DDBJ databases">
        <authorList>
            <person name="Otstavnykh N."/>
            <person name="Isaeva M."/>
            <person name="Bystritskaya E."/>
        </authorList>
    </citation>
    <scope>NUCLEOTIDE SEQUENCE</scope>
    <source>
        <strain evidence="1">10Alg 79</strain>
    </source>
</reference>
<reference evidence="1" key="2">
    <citation type="submission" date="2023-04" db="EMBL/GenBank/DDBJ databases">
        <title>'Rhodoalgimonas zhirmunskyi' gen. nov., isolated from a red alga.</title>
        <authorList>
            <person name="Nedashkovskaya O.I."/>
            <person name="Otstavnykh N.Y."/>
            <person name="Bystritskaya E.P."/>
            <person name="Balabanova L.A."/>
            <person name="Isaeva M.P."/>
        </authorList>
    </citation>
    <scope>NUCLEOTIDE SEQUENCE</scope>
    <source>
        <strain evidence="1">10Alg 79</strain>
    </source>
</reference>
<gene>
    <name evidence="1" type="ORF">NOI20_09190</name>
</gene>
<dbReference type="EMBL" id="JANFFA010000002">
    <property type="protein sequence ID" value="MDQ2094284.1"/>
    <property type="molecule type" value="Genomic_DNA"/>
</dbReference>
<dbReference type="RefSeq" id="WP_317625886.1">
    <property type="nucleotide sequence ID" value="NZ_JANFFA010000002.1"/>
</dbReference>
<comment type="caution">
    <text evidence="1">The sequence shown here is derived from an EMBL/GenBank/DDBJ whole genome shotgun (WGS) entry which is preliminary data.</text>
</comment>
<dbReference type="Gene3D" id="3.40.50.150">
    <property type="entry name" value="Vaccinia Virus protein VP39"/>
    <property type="match status" value="1"/>
</dbReference>
<proteinExistence type="predicted"/>
<protein>
    <submittedName>
        <fullName evidence="1">Uncharacterized protein</fullName>
    </submittedName>
</protein>
<dbReference type="Proteomes" id="UP001227162">
    <property type="component" value="Unassembled WGS sequence"/>
</dbReference>
<organism evidence="1 2">
    <name type="scientific">Rhodalgimonas zhirmunskyi</name>
    <dbReference type="NCBI Taxonomy" id="2964767"/>
    <lineage>
        <taxon>Bacteria</taxon>
        <taxon>Pseudomonadati</taxon>
        <taxon>Pseudomonadota</taxon>
        <taxon>Alphaproteobacteria</taxon>
        <taxon>Rhodobacterales</taxon>
        <taxon>Roseobacteraceae</taxon>
        <taxon>Rhodalgimonas</taxon>
    </lineage>
</organism>
<dbReference type="AlphaFoldDB" id="A0AAJ1X630"/>
<dbReference type="SUPFAM" id="SSF53335">
    <property type="entry name" value="S-adenosyl-L-methionine-dependent methyltransferases"/>
    <property type="match status" value="1"/>
</dbReference>
<evidence type="ECO:0000313" key="1">
    <source>
        <dbReference type="EMBL" id="MDQ2094284.1"/>
    </source>
</evidence>
<dbReference type="InterPro" id="IPR029063">
    <property type="entry name" value="SAM-dependent_MTases_sf"/>
</dbReference>